<evidence type="ECO:0000313" key="3">
    <source>
        <dbReference type="Proteomes" id="UP000295131"/>
    </source>
</evidence>
<dbReference type="AlphaFoldDB" id="A0A4R5PJE2"/>
<keyword evidence="3" id="KW-1185">Reference proteome</keyword>
<evidence type="ECO:0000256" key="1">
    <source>
        <dbReference type="SAM" id="SignalP"/>
    </source>
</evidence>
<gene>
    <name evidence="2" type="ORF">E2A64_10660</name>
</gene>
<feature type="chain" id="PRO_5020760943" evidence="1">
    <location>
        <begin position="21"/>
        <end position="42"/>
    </location>
</feature>
<protein>
    <submittedName>
        <fullName evidence="2">EncA/B family entericidin</fullName>
    </submittedName>
</protein>
<dbReference type="EMBL" id="SMSI01000002">
    <property type="protein sequence ID" value="TDH35781.1"/>
    <property type="molecule type" value="Genomic_DNA"/>
</dbReference>
<evidence type="ECO:0000313" key="2">
    <source>
        <dbReference type="EMBL" id="TDH35781.1"/>
    </source>
</evidence>
<proteinExistence type="predicted"/>
<feature type="signal peptide" evidence="1">
    <location>
        <begin position="1"/>
        <end position="20"/>
    </location>
</feature>
<comment type="caution">
    <text evidence="2">The sequence shown here is derived from an EMBL/GenBank/DDBJ whole genome shotgun (WGS) entry which is preliminary data.</text>
</comment>
<name>A0A4R5PJE2_9HYPH</name>
<reference evidence="2 3" key="1">
    <citation type="journal article" date="2013" name="Int. J. Syst. Evol. Microbiol.">
        <title>Hoeflea suaedae sp. nov., an endophytic bacterium isolated from the root of the halophyte Suaeda maritima.</title>
        <authorList>
            <person name="Chung E.J."/>
            <person name="Park J.A."/>
            <person name="Pramanik P."/>
            <person name="Bibi F."/>
            <person name="Jeon C.O."/>
            <person name="Chung Y.R."/>
        </authorList>
    </citation>
    <scope>NUCLEOTIDE SEQUENCE [LARGE SCALE GENOMIC DNA]</scope>
    <source>
        <strain evidence="2 3">YC6898</strain>
    </source>
</reference>
<dbReference type="PROSITE" id="PS51257">
    <property type="entry name" value="PROKAR_LIPOPROTEIN"/>
    <property type="match status" value="1"/>
</dbReference>
<organism evidence="2 3">
    <name type="scientific">Pseudohoeflea suaedae</name>
    <dbReference type="NCBI Taxonomy" id="877384"/>
    <lineage>
        <taxon>Bacteria</taxon>
        <taxon>Pseudomonadati</taxon>
        <taxon>Pseudomonadota</taxon>
        <taxon>Alphaproteobacteria</taxon>
        <taxon>Hyphomicrobiales</taxon>
        <taxon>Rhizobiaceae</taxon>
        <taxon>Pseudohoeflea</taxon>
    </lineage>
</organism>
<keyword evidence="1" id="KW-0732">Signal</keyword>
<dbReference type="OrthoDB" id="7916802at2"/>
<dbReference type="RefSeq" id="WP_133284481.1">
    <property type="nucleotide sequence ID" value="NZ_SMSI01000002.1"/>
</dbReference>
<sequence>MKFLKIAGVLTVMLSLVACANTIRGAGRDVKESAAAVNDAVS</sequence>
<accession>A0A4R5PJE2</accession>
<dbReference type="Proteomes" id="UP000295131">
    <property type="component" value="Unassembled WGS sequence"/>
</dbReference>